<evidence type="ECO:0000313" key="8">
    <source>
        <dbReference type="Proteomes" id="UP000051330"/>
    </source>
</evidence>
<dbReference type="InterPro" id="IPR008979">
    <property type="entry name" value="Galactose-bd-like_sf"/>
</dbReference>
<dbReference type="SUPFAM" id="SSF49303">
    <property type="entry name" value="beta-Galactosidase/glucuronidase domain"/>
    <property type="match status" value="1"/>
</dbReference>
<comment type="similarity">
    <text evidence="1">Belongs to the glycosyl hydrolase 2 family.</text>
</comment>
<evidence type="ECO:0000259" key="6">
    <source>
        <dbReference type="Pfam" id="PF02837"/>
    </source>
</evidence>
<comment type="caution">
    <text evidence="7">The sequence shown here is derived from an EMBL/GenBank/DDBJ whole genome shotgun (WGS) entry which is preliminary data.</text>
</comment>
<dbReference type="SUPFAM" id="SSF51445">
    <property type="entry name" value="(Trans)glycosidases"/>
    <property type="match status" value="1"/>
</dbReference>
<protein>
    <submittedName>
        <fullName evidence="7">Family 2 glycoside hydrolase</fullName>
    </submittedName>
</protein>
<organism evidence="7 8">
    <name type="scientific">Schleiferilactobacillus perolens DSM 12744</name>
    <dbReference type="NCBI Taxonomy" id="1423792"/>
    <lineage>
        <taxon>Bacteria</taxon>
        <taxon>Bacillati</taxon>
        <taxon>Bacillota</taxon>
        <taxon>Bacilli</taxon>
        <taxon>Lactobacillales</taxon>
        <taxon>Lactobacillaceae</taxon>
        <taxon>Schleiferilactobacillus</taxon>
    </lineage>
</organism>
<keyword evidence="3" id="KW-0326">Glycosidase</keyword>
<dbReference type="InterPro" id="IPR013783">
    <property type="entry name" value="Ig-like_fold"/>
</dbReference>
<sequence length="615" mass="69649">MIDVNREQYPRPQFVRQGPWQNLNGAWHFAFDDQDIGRREAWFQNSLPDPVDIQVPFVYQSKLSGINDQSIHDIVWYQRPLAVTKKDGEHYLLHFGAVDYRADVYVNGTYVGAHVGGDGSFSFDVTDALTSASEQTVTVRVEDHTFDETIPRGKQSWAGAPVAIWYTNSTGIWQTVWLETVPAARLTDIRMTPDLDHASVTFDADFSSAAIGATFAYEITFGDTVVAKDTALITDPHLTRSVELLHRHILRTACHSDGWTWTPEHPNLFSVTFTVLTANGHPVDQVDSYFGLRKISTENGMVLLNNKPYYQRLVLDQGYWPDGLLTAPTDEALKTDIELAKKMGFNGARKHQKVEDPQFLYWADKLGYLVWEEVASVPIFSPESVNRLIDAWQETIKRDYNHPSIVMWVPLNEGWGVDQINTSRQQQHFSESLYHMIHALDDTRLVESNDGWDNTQTDVVGIHNYTHGAKDDTKQYDRYRESMKTVENLINMSPGYWPVFAPGFHYTGQPIILTEFGGISFASDRPDGWGYTTAATEEEYLSELHRLLSAIADSQGLCGYCYTQLTDVQQEVNGLLTAERKPKAPMEKIQPLFAFPVTGRLADDAAAYRQPPIVH</sequence>
<evidence type="ECO:0000256" key="3">
    <source>
        <dbReference type="ARBA" id="ARBA00023295"/>
    </source>
</evidence>
<feature type="domain" description="Glycosyl hydrolases family 2 sugar binding" evidence="6">
    <location>
        <begin position="21"/>
        <end position="143"/>
    </location>
</feature>
<dbReference type="PANTHER" id="PTHR42732:SF2">
    <property type="entry name" value="BETA-MANNOSIDASE"/>
    <property type="match status" value="1"/>
</dbReference>
<dbReference type="PATRIC" id="fig|1423792.3.peg.1738"/>
<gene>
    <name evidence="7" type="ORF">FD09_GL001714</name>
</gene>
<evidence type="ECO:0000256" key="2">
    <source>
        <dbReference type="ARBA" id="ARBA00022801"/>
    </source>
</evidence>
<reference evidence="7 8" key="1">
    <citation type="journal article" date="2015" name="Genome Announc.">
        <title>Expanding the biotechnology potential of lactobacilli through comparative genomics of 213 strains and associated genera.</title>
        <authorList>
            <person name="Sun Z."/>
            <person name="Harris H.M."/>
            <person name="McCann A."/>
            <person name="Guo C."/>
            <person name="Argimon S."/>
            <person name="Zhang W."/>
            <person name="Yang X."/>
            <person name="Jeffery I.B."/>
            <person name="Cooney J.C."/>
            <person name="Kagawa T.F."/>
            <person name="Liu W."/>
            <person name="Song Y."/>
            <person name="Salvetti E."/>
            <person name="Wrobel A."/>
            <person name="Rasinkangas P."/>
            <person name="Parkhill J."/>
            <person name="Rea M.C."/>
            <person name="O'Sullivan O."/>
            <person name="Ritari J."/>
            <person name="Douillard F.P."/>
            <person name="Paul Ross R."/>
            <person name="Yang R."/>
            <person name="Briner A.E."/>
            <person name="Felis G.E."/>
            <person name="de Vos W.M."/>
            <person name="Barrangou R."/>
            <person name="Klaenhammer T.R."/>
            <person name="Caufield P.W."/>
            <person name="Cui Y."/>
            <person name="Zhang H."/>
            <person name="O'Toole P.W."/>
        </authorList>
    </citation>
    <scope>NUCLEOTIDE SEQUENCE [LARGE SCALE GENOMIC DNA]</scope>
    <source>
        <strain evidence="7 8">DSM 12744</strain>
    </source>
</reference>
<evidence type="ECO:0000313" key="7">
    <source>
        <dbReference type="EMBL" id="KRL07901.1"/>
    </source>
</evidence>
<dbReference type="STRING" id="1423792.FD09_GL001714"/>
<dbReference type="InterPro" id="IPR006103">
    <property type="entry name" value="Glyco_hydro_2_cat"/>
</dbReference>
<dbReference type="Proteomes" id="UP000051330">
    <property type="component" value="Unassembled WGS sequence"/>
</dbReference>
<dbReference type="EMBL" id="AZEC01000029">
    <property type="protein sequence ID" value="KRL07901.1"/>
    <property type="molecule type" value="Genomic_DNA"/>
</dbReference>
<dbReference type="Pfam" id="PF02837">
    <property type="entry name" value="Glyco_hydro_2_N"/>
    <property type="match status" value="1"/>
</dbReference>
<dbReference type="GO" id="GO:0004553">
    <property type="term" value="F:hydrolase activity, hydrolyzing O-glycosyl compounds"/>
    <property type="evidence" value="ECO:0007669"/>
    <property type="project" value="InterPro"/>
</dbReference>
<dbReference type="PANTHER" id="PTHR42732">
    <property type="entry name" value="BETA-GALACTOSIDASE"/>
    <property type="match status" value="1"/>
</dbReference>
<dbReference type="InterPro" id="IPR036156">
    <property type="entry name" value="Beta-gal/glucu_dom_sf"/>
</dbReference>
<feature type="domain" description="Glycoside hydrolase family 2 immunoglobulin-like beta-sandwich" evidence="4">
    <location>
        <begin position="185"/>
        <end position="293"/>
    </location>
</feature>
<proteinExistence type="inferred from homology"/>
<dbReference type="Pfam" id="PF00703">
    <property type="entry name" value="Glyco_hydro_2"/>
    <property type="match status" value="1"/>
</dbReference>
<keyword evidence="2 7" id="KW-0378">Hydrolase</keyword>
<dbReference type="AlphaFoldDB" id="A0A0R1MIP1"/>
<dbReference type="Gene3D" id="2.60.40.10">
    <property type="entry name" value="Immunoglobulins"/>
    <property type="match status" value="1"/>
</dbReference>
<name>A0A0R1MIP1_9LACO</name>
<dbReference type="InterPro" id="IPR006104">
    <property type="entry name" value="Glyco_hydro_2_N"/>
</dbReference>
<evidence type="ECO:0000256" key="1">
    <source>
        <dbReference type="ARBA" id="ARBA00007401"/>
    </source>
</evidence>
<feature type="domain" description="Glycoside hydrolase family 2 catalytic" evidence="5">
    <location>
        <begin position="329"/>
        <end position="590"/>
    </location>
</feature>
<dbReference type="InterPro" id="IPR006102">
    <property type="entry name" value="Ig-like_GH2"/>
</dbReference>
<dbReference type="Gene3D" id="2.60.120.260">
    <property type="entry name" value="Galactose-binding domain-like"/>
    <property type="match status" value="1"/>
</dbReference>
<keyword evidence="8" id="KW-1185">Reference proteome</keyword>
<evidence type="ECO:0000259" key="4">
    <source>
        <dbReference type="Pfam" id="PF00703"/>
    </source>
</evidence>
<accession>A0A0R1MIP1</accession>
<dbReference type="GO" id="GO:0005975">
    <property type="term" value="P:carbohydrate metabolic process"/>
    <property type="evidence" value="ECO:0007669"/>
    <property type="project" value="InterPro"/>
</dbReference>
<evidence type="ECO:0000259" key="5">
    <source>
        <dbReference type="Pfam" id="PF02836"/>
    </source>
</evidence>
<dbReference type="InterPro" id="IPR017853">
    <property type="entry name" value="GH"/>
</dbReference>
<dbReference type="Gene3D" id="3.20.20.80">
    <property type="entry name" value="Glycosidases"/>
    <property type="match status" value="1"/>
</dbReference>
<dbReference type="InterPro" id="IPR051913">
    <property type="entry name" value="GH2_Domain-Containing"/>
</dbReference>
<dbReference type="SUPFAM" id="SSF49785">
    <property type="entry name" value="Galactose-binding domain-like"/>
    <property type="match status" value="1"/>
</dbReference>
<dbReference type="Pfam" id="PF02836">
    <property type="entry name" value="Glyco_hydro_2_C"/>
    <property type="match status" value="1"/>
</dbReference>